<dbReference type="Pfam" id="PF08708">
    <property type="entry name" value="PriCT_1"/>
    <property type="match status" value="1"/>
</dbReference>
<evidence type="ECO:0000313" key="4">
    <source>
        <dbReference type="Proteomes" id="UP000518316"/>
    </source>
</evidence>
<keyword evidence="4" id="KW-1185">Reference proteome</keyword>
<dbReference type="InterPro" id="IPR015330">
    <property type="entry name" value="DNA_primase/pol_bifunc_N"/>
</dbReference>
<dbReference type="Proteomes" id="UP000518316">
    <property type="component" value="Unassembled WGS sequence"/>
</dbReference>
<sequence length="263" mass="29507">MKNLVNYALAYQAKGLSVLPIAGKRPLIKFADRDPLTADEIKAIWQKHPFAQIALRTDKFFVVDIDRNHEENVDGFNSIKQLPVEYFPETLTQTTKHGGRQLFYLKRSDMRVNQLIGYLPGVDVKAHQNNYVVVAPSEGYQWLNKNPIVTAPKSLVVNINQMRASNRRSSPSDLVLKPRERNSTTDLLETIANGLGDKGMRNKTLAGMIGALLFRGVEPKAAYQLAMICNENTPDPLPADEVNRTFKSMLNRDMRNGGELRGG</sequence>
<protein>
    <submittedName>
        <fullName evidence="3">Bifunctional DNA primase/polymerase</fullName>
    </submittedName>
</protein>
<organism evidence="3 4">
    <name type="scientific">Limosilactobacillus albertensis</name>
    <dbReference type="NCBI Taxonomy" id="2759752"/>
    <lineage>
        <taxon>Bacteria</taxon>
        <taxon>Bacillati</taxon>
        <taxon>Bacillota</taxon>
        <taxon>Bacilli</taxon>
        <taxon>Lactobacillales</taxon>
        <taxon>Lactobacillaceae</taxon>
        <taxon>Limosilactobacillus</taxon>
    </lineage>
</organism>
<proteinExistence type="predicted"/>
<dbReference type="AlphaFoldDB" id="A0A7W3TQP7"/>
<dbReference type="RefSeq" id="WP_182597810.1">
    <property type="nucleotide sequence ID" value="NZ_JACIVC010000046.1"/>
</dbReference>
<dbReference type="InterPro" id="IPR014820">
    <property type="entry name" value="PriCT_1"/>
</dbReference>
<dbReference type="SMART" id="SM00942">
    <property type="entry name" value="PriCT_1"/>
    <property type="match status" value="1"/>
</dbReference>
<name>A0A7W3TQP7_9LACO</name>
<accession>A0A7W3TQP7</accession>
<dbReference type="EMBL" id="JACIVC010000046">
    <property type="protein sequence ID" value="MBB1069143.1"/>
    <property type="molecule type" value="Genomic_DNA"/>
</dbReference>
<reference evidence="3 4" key="1">
    <citation type="submission" date="2020-07" db="EMBL/GenBank/DDBJ databases">
        <title>Description of Limosilactobacillus balticus sp. nov., Limosilactobacillus agrestis sp. nov., Limosilactobacillus albertensis sp. nov., Limosilactobacillus rudii sp. nov., Limosilactobacillus fastidiosus sp. nov., five novel Limosilactobacillus species isolated from the vertebrate gastrointestinal tract, and proposal of 6 subspecies of Limosilactobacillus reuteri adapted to the gastrointestinal tract of specific vertebrate hosts.</title>
        <authorList>
            <person name="Li F."/>
            <person name="Cheng C."/>
            <person name="Zheng J."/>
            <person name="Quevedo R.M."/>
            <person name="Li J."/>
            <person name="Roos S."/>
            <person name="Gaenzle M.G."/>
            <person name="Walter J."/>
        </authorList>
    </citation>
    <scope>NUCLEOTIDE SEQUENCE [LARGE SCALE GENOMIC DNA]</scope>
    <source>
        <strain evidence="3 4">RRLNB_1_1</strain>
    </source>
</reference>
<evidence type="ECO:0000313" key="3">
    <source>
        <dbReference type="EMBL" id="MBB1069143.1"/>
    </source>
</evidence>
<gene>
    <name evidence="3" type="ORF">H5S40_03085</name>
</gene>
<dbReference type="SMART" id="SM00943">
    <property type="entry name" value="Prim-Pol"/>
    <property type="match status" value="1"/>
</dbReference>
<feature type="domain" description="Primase C-terminal 1" evidence="1">
    <location>
        <begin position="190"/>
        <end position="255"/>
    </location>
</feature>
<dbReference type="SUPFAM" id="SSF56747">
    <property type="entry name" value="Prim-pol domain"/>
    <property type="match status" value="1"/>
</dbReference>
<evidence type="ECO:0000259" key="2">
    <source>
        <dbReference type="SMART" id="SM00943"/>
    </source>
</evidence>
<comment type="caution">
    <text evidence="3">The sequence shown here is derived from an EMBL/GenBank/DDBJ whole genome shotgun (WGS) entry which is preliminary data.</text>
</comment>
<evidence type="ECO:0000259" key="1">
    <source>
        <dbReference type="SMART" id="SM00942"/>
    </source>
</evidence>
<dbReference type="CDD" id="cd04859">
    <property type="entry name" value="Prim_Pol"/>
    <property type="match status" value="1"/>
</dbReference>
<dbReference type="Pfam" id="PF09250">
    <property type="entry name" value="Prim-Pol"/>
    <property type="match status" value="1"/>
</dbReference>
<feature type="domain" description="DNA primase/polymerase bifunctional N-terminal" evidence="2">
    <location>
        <begin position="8"/>
        <end position="155"/>
    </location>
</feature>